<accession>A0A370KJJ4</accession>
<evidence type="ECO:0000313" key="2">
    <source>
        <dbReference type="Proteomes" id="UP000254939"/>
    </source>
</evidence>
<organism evidence="1 2">
    <name type="scientific">Rhizobium grahamii</name>
    <dbReference type="NCBI Taxonomy" id="1120045"/>
    <lineage>
        <taxon>Bacteria</taxon>
        <taxon>Pseudomonadati</taxon>
        <taxon>Pseudomonadota</taxon>
        <taxon>Alphaproteobacteria</taxon>
        <taxon>Hyphomicrobiales</taxon>
        <taxon>Rhizobiaceae</taxon>
        <taxon>Rhizobium/Agrobacterium group</taxon>
        <taxon>Rhizobium</taxon>
    </lineage>
</organism>
<dbReference type="EMBL" id="NAAC01000030">
    <property type="protein sequence ID" value="RDJ06136.1"/>
    <property type="molecule type" value="Genomic_DNA"/>
</dbReference>
<dbReference type="Proteomes" id="UP000254939">
    <property type="component" value="Unassembled WGS sequence"/>
</dbReference>
<reference evidence="1 2" key="1">
    <citation type="submission" date="2017-03" db="EMBL/GenBank/DDBJ databases">
        <title>Genome analysis of Rhizobial strains effectives or ineffectives for nitrogen fixation isolated from bean seeds.</title>
        <authorList>
            <person name="Peralta H."/>
            <person name="Aguilar-Vera A."/>
            <person name="Mora Y."/>
            <person name="Vargas-Lagunas C."/>
            <person name="Girard L."/>
            <person name="Mora J."/>
        </authorList>
    </citation>
    <scope>NUCLEOTIDE SEQUENCE [LARGE SCALE GENOMIC DNA]</scope>
    <source>
        <strain evidence="1 2">CCGM3</strain>
    </source>
</reference>
<evidence type="ECO:0000313" key="1">
    <source>
        <dbReference type="EMBL" id="RDJ06136.1"/>
    </source>
</evidence>
<proteinExistence type="predicted"/>
<protein>
    <submittedName>
        <fullName evidence="1">Uncharacterized protein</fullName>
    </submittedName>
</protein>
<sequence length="62" mass="6687">MTHLRRGGASRQKKISRGSDLSLATMINCRALALVGDETPACKSIYWDKKEVIVAGKIIGNG</sequence>
<gene>
    <name evidence="1" type="ORF">B5K06_23430</name>
</gene>
<dbReference type="AlphaFoldDB" id="A0A370KJJ4"/>
<comment type="caution">
    <text evidence="1">The sequence shown here is derived from an EMBL/GenBank/DDBJ whole genome shotgun (WGS) entry which is preliminary data.</text>
</comment>
<name>A0A370KJJ4_9HYPH</name>